<accession>A0A7R6PCB6</accession>
<keyword evidence="3" id="KW-1185">Reference proteome</keyword>
<dbReference type="SUPFAM" id="SSF54427">
    <property type="entry name" value="NTF2-like"/>
    <property type="match status" value="1"/>
</dbReference>
<dbReference type="EMBL" id="AP014545">
    <property type="protein sequence ID" value="BBB26783.1"/>
    <property type="molecule type" value="Genomic_DNA"/>
</dbReference>
<sequence>MSETYDSLDKSLLTREAFDGYAMQLTQLKPDSLETLANLVAEDVCFSDPFNTVQGKASFIGVMAEMFEQLDDVRFDLFDSQIQGNVGYLYWRFSAVSSLTGRFSTEGCSRICFNTALLVVKHQDFWDASLLMQQFPLLGRLIRIIRNRAAYKDR</sequence>
<evidence type="ECO:0000313" key="2">
    <source>
        <dbReference type="EMBL" id="BBB26783.1"/>
    </source>
</evidence>
<evidence type="ECO:0000313" key="3">
    <source>
        <dbReference type="Proteomes" id="UP000595663"/>
    </source>
</evidence>
<dbReference type="InterPro" id="IPR032710">
    <property type="entry name" value="NTF2-like_dom_sf"/>
</dbReference>
<gene>
    <name evidence="2" type="ORF">AMJAP_2192</name>
</gene>
<dbReference type="Gene3D" id="3.10.450.50">
    <property type="match status" value="1"/>
</dbReference>
<dbReference type="AlphaFoldDB" id="A0A7R6PCB6"/>
<dbReference type="Pfam" id="PF12680">
    <property type="entry name" value="SnoaL_2"/>
    <property type="match status" value="1"/>
</dbReference>
<dbReference type="InterPro" id="IPR037401">
    <property type="entry name" value="SnoaL-like"/>
</dbReference>
<organism evidence="2 3">
    <name type="scientific">Amphritea japonica ATCC BAA-1530</name>
    <dbReference type="NCBI Taxonomy" id="1278309"/>
    <lineage>
        <taxon>Bacteria</taxon>
        <taxon>Pseudomonadati</taxon>
        <taxon>Pseudomonadota</taxon>
        <taxon>Gammaproteobacteria</taxon>
        <taxon>Oceanospirillales</taxon>
        <taxon>Oceanospirillaceae</taxon>
        <taxon>Amphritea</taxon>
    </lineage>
</organism>
<reference evidence="2 3" key="1">
    <citation type="journal article" date="2008" name="Int. J. Syst. Evol. Microbiol.">
        <title>Amphritea japonica sp. nov. and Amphritea balenae sp. nov., isolated from the sediment adjacent to sperm whale carcasses off Kagoshima, Japan.</title>
        <authorList>
            <person name="Miyazaki M."/>
            <person name="Nogi Y."/>
            <person name="Fujiwara Y."/>
            <person name="Kawato M."/>
            <person name="Nagahama T."/>
            <person name="Kubokawa K."/>
            <person name="Horikoshi K."/>
        </authorList>
    </citation>
    <scope>NUCLEOTIDE SEQUENCE [LARGE SCALE GENOMIC DNA]</scope>
    <source>
        <strain evidence="2 3">ATCC BAA-1530</strain>
    </source>
</reference>
<proteinExistence type="predicted"/>
<feature type="domain" description="SnoaL-like" evidence="1">
    <location>
        <begin position="31"/>
        <end position="113"/>
    </location>
</feature>
<evidence type="ECO:0000259" key="1">
    <source>
        <dbReference type="Pfam" id="PF12680"/>
    </source>
</evidence>
<dbReference type="Proteomes" id="UP000595663">
    <property type="component" value="Chromosome"/>
</dbReference>
<protein>
    <recommendedName>
        <fullName evidence="1">SnoaL-like domain-containing protein</fullName>
    </recommendedName>
</protein>
<name>A0A7R6PCB6_9GAMM</name>
<dbReference type="RefSeq" id="WP_019620429.1">
    <property type="nucleotide sequence ID" value="NZ_AP014545.1"/>
</dbReference>
<dbReference type="OrthoDB" id="1115105at2"/>
<dbReference type="KEGG" id="ajp:AMJAP_2192"/>